<organism evidence="1 2">
    <name type="scientific">Caerostris extrusa</name>
    <name type="common">Bark spider</name>
    <name type="synonym">Caerostris bankana</name>
    <dbReference type="NCBI Taxonomy" id="172846"/>
    <lineage>
        <taxon>Eukaryota</taxon>
        <taxon>Metazoa</taxon>
        <taxon>Ecdysozoa</taxon>
        <taxon>Arthropoda</taxon>
        <taxon>Chelicerata</taxon>
        <taxon>Arachnida</taxon>
        <taxon>Araneae</taxon>
        <taxon>Araneomorphae</taxon>
        <taxon>Entelegynae</taxon>
        <taxon>Araneoidea</taxon>
        <taxon>Araneidae</taxon>
        <taxon>Caerostris</taxon>
    </lineage>
</organism>
<reference evidence="1 2" key="1">
    <citation type="submission" date="2021-06" db="EMBL/GenBank/DDBJ databases">
        <title>Caerostris extrusa draft genome.</title>
        <authorList>
            <person name="Kono N."/>
            <person name="Arakawa K."/>
        </authorList>
    </citation>
    <scope>NUCLEOTIDE SEQUENCE [LARGE SCALE GENOMIC DNA]</scope>
</reference>
<comment type="caution">
    <text evidence="1">The sequence shown here is derived from an EMBL/GenBank/DDBJ whole genome shotgun (WGS) entry which is preliminary data.</text>
</comment>
<protein>
    <submittedName>
        <fullName evidence="1">Uncharacterized protein</fullName>
    </submittedName>
</protein>
<gene>
    <name evidence="1" type="ORF">CEXT_218271</name>
</gene>
<proteinExistence type="predicted"/>
<dbReference type="Proteomes" id="UP001054945">
    <property type="component" value="Unassembled WGS sequence"/>
</dbReference>
<keyword evidence="2" id="KW-1185">Reference proteome</keyword>
<name>A0AAV4TYG6_CAEEX</name>
<evidence type="ECO:0000313" key="1">
    <source>
        <dbReference type="EMBL" id="GIY50766.1"/>
    </source>
</evidence>
<dbReference type="AlphaFoldDB" id="A0AAV4TYG6"/>
<evidence type="ECO:0000313" key="2">
    <source>
        <dbReference type="Proteomes" id="UP001054945"/>
    </source>
</evidence>
<dbReference type="EMBL" id="BPLR01012021">
    <property type="protein sequence ID" value="GIY50766.1"/>
    <property type="molecule type" value="Genomic_DNA"/>
</dbReference>
<accession>A0AAV4TYG6</accession>
<sequence>MSLRNPFHVSPERQTDTLVPVFTLASRYGSSSLKRSSQGNGNSDVFISRVAFIFLRRQQAVNHDDARRDEGARTHSAAAVTDAYLVSVTERVGGFISCLKAPTPSTKRGG</sequence>